<evidence type="ECO:0000313" key="1">
    <source>
        <dbReference type="EMBL" id="PYY27601.1"/>
    </source>
</evidence>
<accession>A0A2W0CVE3</accession>
<name>A0A2W0CVE3_9BACL</name>
<organism evidence="1 2">
    <name type="scientific">Paenibacillus illinoisensis</name>
    <dbReference type="NCBI Taxonomy" id="59845"/>
    <lineage>
        <taxon>Bacteria</taxon>
        <taxon>Bacillati</taxon>
        <taxon>Bacillota</taxon>
        <taxon>Bacilli</taxon>
        <taxon>Bacillales</taxon>
        <taxon>Paenibacillaceae</taxon>
        <taxon>Paenibacillus</taxon>
    </lineage>
</organism>
<reference evidence="1 2" key="1">
    <citation type="submission" date="2018-01" db="EMBL/GenBank/DDBJ databases">
        <title>Genome sequence of the PGP bacterium Paenibacillus illinoisensis E3.</title>
        <authorList>
            <person name="Rolli E."/>
            <person name="Marasco R."/>
            <person name="Bessem C."/>
            <person name="Michoud G."/>
            <person name="Gaiarsa S."/>
            <person name="Borin S."/>
            <person name="Daffonchio D."/>
        </authorList>
    </citation>
    <scope>NUCLEOTIDE SEQUENCE [LARGE SCALE GENOMIC DNA]</scope>
    <source>
        <strain evidence="1 2">E3</strain>
    </source>
</reference>
<evidence type="ECO:0000313" key="2">
    <source>
        <dbReference type="Proteomes" id="UP000247459"/>
    </source>
</evidence>
<gene>
    <name evidence="1" type="ORF">PIL02S_04214</name>
</gene>
<dbReference type="AlphaFoldDB" id="A0A2W0CVE3"/>
<sequence>MMSTEIKLSQSTAIRLEQARGKGMPEDQILQAIKAKDVAAFDAVSEEHYRYDDFISYADEHGENLEAAVQEGYRITFNTRGGLGIWIEKAFGLQPERDFTVGEGIVTGLKLKPEQAELLAKRLASNWVITDSRDVPEGQELTLKLRALVYATSGPSRSDIR</sequence>
<dbReference type="Proteomes" id="UP000247459">
    <property type="component" value="Unassembled WGS sequence"/>
</dbReference>
<dbReference type="EMBL" id="PRLG01000021">
    <property type="protein sequence ID" value="PYY27601.1"/>
    <property type="molecule type" value="Genomic_DNA"/>
</dbReference>
<protein>
    <submittedName>
        <fullName evidence="1">Uncharacterized protein</fullName>
    </submittedName>
</protein>
<comment type="caution">
    <text evidence="1">The sequence shown here is derived from an EMBL/GenBank/DDBJ whole genome shotgun (WGS) entry which is preliminary data.</text>
</comment>
<proteinExistence type="predicted"/>